<dbReference type="EMBL" id="FOGT01000028">
    <property type="protein sequence ID" value="SES42016.1"/>
    <property type="molecule type" value="Genomic_DNA"/>
</dbReference>
<evidence type="ECO:0000313" key="2">
    <source>
        <dbReference type="Proteomes" id="UP000198571"/>
    </source>
</evidence>
<accession>A0A1H9X753</accession>
<dbReference type="Proteomes" id="UP000198571">
    <property type="component" value="Unassembled WGS sequence"/>
</dbReference>
<evidence type="ECO:0000313" key="1">
    <source>
        <dbReference type="EMBL" id="SES42016.1"/>
    </source>
</evidence>
<gene>
    <name evidence="1" type="ORF">SAMN05518684_1282</name>
</gene>
<name>A0A1H9X753_9BACI</name>
<sequence length="70" mass="7838">MKNQSATREAKPVLIFPCELIVSVKSQCGASYNKPEGFRQGDIRELVLFTEVRTYIKGTVFAESAEKVDL</sequence>
<dbReference type="RefSeq" id="WP_093056077.1">
    <property type="nucleotide sequence ID" value="NZ_FOGT01000028.1"/>
</dbReference>
<dbReference type="STRING" id="1601833.SAMN05518684_1282"/>
<reference evidence="2" key="1">
    <citation type="submission" date="2016-10" db="EMBL/GenBank/DDBJ databases">
        <authorList>
            <person name="Varghese N."/>
            <person name="Submissions S."/>
        </authorList>
    </citation>
    <scope>NUCLEOTIDE SEQUENCE [LARGE SCALE GENOMIC DNA]</scope>
    <source>
        <strain evidence="2">S9</strain>
    </source>
</reference>
<keyword evidence="2" id="KW-1185">Reference proteome</keyword>
<dbReference type="AlphaFoldDB" id="A0A1H9X753"/>
<organism evidence="1 2">
    <name type="scientific">Salipaludibacillus aurantiacus</name>
    <dbReference type="NCBI Taxonomy" id="1601833"/>
    <lineage>
        <taxon>Bacteria</taxon>
        <taxon>Bacillati</taxon>
        <taxon>Bacillota</taxon>
        <taxon>Bacilli</taxon>
        <taxon>Bacillales</taxon>
        <taxon>Bacillaceae</taxon>
    </lineage>
</organism>
<proteinExistence type="predicted"/>
<protein>
    <submittedName>
        <fullName evidence="1">Uncharacterized protein</fullName>
    </submittedName>
</protein>